<dbReference type="Pfam" id="PF08241">
    <property type="entry name" value="Methyltransf_11"/>
    <property type="match status" value="1"/>
</dbReference>
<name>A0AAE0KHT1_9PEZI</name>
<reference evidence="5" key="1">
    <citation type="journal article" date="2023" name="Mol. Phylogenet. Evol.">
        <title>Genome-scale phylogeny and comparative genomics of the fungal order Sordariales.</title>
        <authorList>
            <person name="Hensen N."/>
            <person name="Bonometti L."/>
            <person name="Westerberg I."/>
            <person name="Brannstrom I.O."/>
            <person name="Guillou S."/>
            <person name="Cros-Aarteil S."/>
            <person name="Calhoun S."/>
            <person name="Haridas S."/>
            <person name="Kuo A."/>
            <person name="Mondo S."/>
            <person name="Pangilinan J."/>
            <person name="Riley R."/>
            <person name="LaButti K."/>
            <person name="Andreopoulos B."/>
            <person name="Lipzen A."/>
            <person name="Chen C."/>
            <person name="Yan M."/>
            <person name="Daum C."/>
            <person name="Ng V."/>
            <person name="Clum A."/>
            <person name="Steindorff A."/>
            <person name="Ohm R.A."/>
            <person name="Martin F."/>
            <person name="Silar P."/>
            <person name="Natvig D.O."/>
            <person name="Lalanne C."/>
            <person name="Gautier V."/>
            <person name="Ament-Velasquez S.L."/>
            <person name="Kruys A."/>
            <person name="Hutchinson M.I."/>
            <person name="Powell A.J."/>
            <person name="Barry K."/>
            <person name="Miller A.N."/>
            <person name="Grigoriev I.V."/>
            <person name="Debuchy R."/>
            <person name="Gladieux P."/>
            <person name="Hiltunen Thoren M."/>
            <person name="Johannesson H."/>
        </authorList>
    </citation>
    <scope>NUCLEOTIDE SEQUENCE</scope>
    <source>
        <strain evidence="5">CBS 958.72</strain>
    </source>
</reference>
<proteinExistence type="inferred from homology"/>
<dbReference type="AlphaFoldDB" id="A0AAE0KHT1"/>
<comment type="similarity">
    <text evidence="1">Belongs to the methyltransferase superfamily.</text>
</comment>
<dbReference type="PANTHER" id="PTHR12176:SF80">
    <property type="entry name" value="EEF1A LYSINE METHYLTRANSFERASE 4"/>
    <property type="match status" value="1"/>
</dbReference>
<evidence type="ECO:0000256" key="1">
    <source>
        <dbReference type="ARBA" id="ARBA00008361"/>
    </source>
</evidence>
<dbReference type="InterPro" id="IPR051419">
    <property type="entry name" value="Lys/N-term_MeTrsfase_sf"/>
</dbReference>
<accession>A0AAE0KHT1</accession>
<dbReference type="Gene3D" id="3.40.50.150">
    <property type="entry name" value="Vaccinia Virus protein VP39"/>
    <property type="match status" value="1"/>
</dbReference>
<keyword evidence="3" id="KW-0808">Transferase</keyword>
<dbReference type="InterPro" id="IPR013216">
    <property type="entry name" value="Methyltransf_11"/>
</dbReference>
<organism evidence="5 6">
    <name type="scientific">Lasiosphaeria ovina</name>
    <dbReference type="NCBI Taxonomy" id="92902"/>
    <lineage>
        <taxon>Eukaryota</taxon>
        <taxon>Fungi</taxon>
        <taxon>Dikarya</taxon>
        <taxon>Ascomycota</taxon>
        <taxon>Pezizomycotina</taxon>
        <taxon>Sordariomycetes</taxon>
        <taxon>Sordariomycetidae</taxon>
        <taxon>Sordariales</taxon>
        <taxon>Lasiosphaeriaceae</taxon>
        <taxon>Lasiosphaeria</taxon>
    </lineage>
</organism>
<dbReference type="SUPFAM" id="SSF53335">
    <property type="entry name" value="S-adenosyl-L-methionine-dependent methyltransferases"/>
    <property type="match status" value="1"/>
</dbReference>
<comment type="caution">
    <text evidence="5">The sequence shown here is derived from an EMBL/GenBank/DDBJ whole genome shotgun (WGS) entry which is preliminary data.</text>
</comment>
<sequence length="220" mass="24307">MAAAEPNDGQVMSQASYWDQRYSKSDGSAPTHEWSLTFSALEAFFDANLFGAPGLGPSDDPLILHLGSGDSTVPAELAARGYRRQLCVDFSSVVVELMTRTHAATPGIEWRLMDVRDMQGVDDASVDVAFDKGTLEAMIHGGRWSPPPQDVRDNTAAYLREVHRVLKDSGRFLCVTFQQPDFMEPLLNPEGLQWDDFEPQVLSDMGSLGYYGYVIRKTPG</sequence>
<protein>
    <submittedName>
        <fullName evidence="5">S-adenosyl-L-methionine-dependent methyltransferase</fullName>
    </submittedName>
</protein>
<dbReference type="GO" id="GO:0032259">
    <property type="term" value="P:methylation"/>
    <property type="evidence" value="ECO:0007669"/>
    <property type="project" value="UniProtKB-KW"/>
</dbReference>
<dbReference type="EMBL" id="JAULSN010000003">
    <property type="protein sequence ID" value="KAK3377013.1"/>
    <property type="molecule type" value="Genomic_DNA"/>
</dbReference>
<gene>
    <name evidence="5" type="ORF">B0T24DRAFT_665851</name>
</gene>
<feature type="domain" description="Methyltransferase type 11" evidence="4">
    <location>
        <begin position="64"/>
        <end position="174"/>
    </location>
</feature>
<dbReference type="CDD" id="cd02440">
    <property type="entry name" value="AdoMet_MTases"/>
    <property type="match status" value="1"/>
</dbReference>
<evidence type="ECO:0000313" key="6">
    <source>
        <dbReference type="Proteomes" id="UP001287356"/>
    </source>
</evidence>
<dbReference type="InterPro" id="IPR029063">
    <property type="entry name" value="SAM-dependent_MTases_sf"/>
</dbReference>
<keyword evidence="2 5" id="KW-0489">Methyltransferase</keyword>
<evidence type="ECO:0000256" key="2">
    <source>
        <dbReference type="ARBA" id="ARBA00022603"/>
    </source>
</evidence>
<evidence type="ECO:0000259" key="4">
    <source>
        <dbReference type="Pfam" id="PF08241"/>
    </source>
</evidence>
<dbReference type="GO" id="GO:0008757">
    <property type="term" value="F:S-adenosylmethionine-dependent methyltransferase activity"/>
    <property type="evidence" value="ECO:0007669"/>
    <property type="project" value="InterPro"/>
</dbReference>
<evidence type="ECO:0000313" key="5">
    <source>
        <dbReference type="EMBL" id="KAK3377013.1"/>
    </source>
</evidence>
<reference evidence="5" key="2">
    <citation type="submission" date="2023-06" db="EMBL/GenBank/DDBJ databases">
        <authorList>
            <consortium name="Lawrence Berkeley National Laboratory"/>
            <person name="Haridas S."/>
            <person name="Hensen N."/>
            <person name="Bonometti L."/>
            <person name="Westerberg I."/>
            <person name="Brannstrom I.O."/>
            <person name="Guillou S."/>
            <person name="Cros-Aarteil S."/>
            <person name="Calhoun S."/>
            <person name="Kuo A."/>
            <person name="Mondo S."/>
            <person name="Pangilinan J."/>
            <person name="Riley R."/>
            <person name="Labutti K."/>
            <person name="Andreopoulos B."/>
            <person name="Lipzen A."/>
            <person name="Chen C."/>
            <person name="Yanf M."/>
            <person name="Daum C."/>
            <person name="Ng V."/>
            <person name="Clum A."/>
            <person name="Steindorff A."/>
            <person name="Ohm R."/>
            <person name="Martin F."/>
            <person name="Silar P."/>
            <person name="Natvig D."/>
            <person name="Lalanne C."/>
            <person name="Gautier V."/>
            <person name="Ament-Velasquez S.L."/>
            <person name="Kruys A."/>
            <person name="Hutchinson M.I."/>
            <person name="Powell A.J."/>
            <person name="Barry K."/>
            <person name="Miller A.N."/>
            <person name="Grigoriev I.V."/>
            <person name="Debuchy R."/>
            <person name="Gladieux P."/>
            <person name="Thoren M.H."/>
            <person name="Johannesson H."/>
        </authorList>
    </citation>
    <scope>NUCLEOTIDE SEQUENCE</scope>
    <source>
        <strain evidence="5">CBS 958.72</strain>
    </source>
</reference>
<evidence type="ECO:0000256" key="3">
    <source>
        <dbReference type="ARBA" id="ARBA00022679"/>
    </source>
</evidence>
<dbReference type="Proteomes" id="UP001287356">
    <property type="component" value="Unassembled WGS sequence"/>
</dbReference>
<keyword evidence="6" id="KW-1185">Reference proteome</keyword>
<dbReference type="PANTHER" id="PTHR12176">
    <property type="entry name" value="SAM-DEPENDENT METHYLTRANSFERASE SUPERFAMILY PROTEIN"/>
    <property type="match status" value="1"/>
</dbReference>